<organism evidence="1 2">
    <name type="scientific">Elysia marginata</name>
    <dbReference type="NCBI Taxonomy" id="1093978"/>
    <lineage>
        <taxon>Eukaryota</taxon>
        <taxon>Metazoa</taxon>
        <taxon>Spiralia</taxon>
        <taxon>Lophotrochozoa</taxon>
        <taxon>Mollusca</taxon>
        <taxon>Gastropoda</taxon>
        <taxon>Heterobranchia</taxon>
        <taxon>Euthyneura</taxon>
        <taxon>Panpulmonata</taxon>
        <taxon>Sacoglossa</taxon>
        <taxon>Placobranchoidea</taxon>
        <taxon>Plakobranchidae</taxon>
        <taxon>Elysia</taxon>
    </lineage>
</organism>
<reference evidence="1 2" key="1">
    <citation type="journal article" date="2021" name="Elife">
        <title>Chloroplast acquisition without the gene transfer in kleptoplastic sea slugs, Plakobranchus ocellatus.</title>
        <authorList>
            <person name="Maeda T."/>
            <person name="Takahashi S."/>
            <person name="Yoshida T."/>
            <person name="Shimamura S."/>
            <person name="Takaki Y."/>
            <person name="Nagai Y."/>
            <person name="Toyoda A."/>
            <person name="Suzuki Y."/>
            <person name="Arimoto A."/>
            <person name="Ishii H."/>
            <person name="Satoh N."/>
            <person name="Nishiyama T."/>
            <person name="Hasebe M."/>
            <person name="Maruyama T."/>
            <person name="Minagawa J."/>
            <person name="Obokata J."/>
            <person name="Shigenobu S."/>
        </authorList>
    </citation>
    <scope>NUCLEOTIDE SEQUENCE [LARGE SCALE GENOMIC DNA]</scope>
</reference>
<dbReference type="EMBL" id="BMAT01012187">
    <property type="protein sequence ID" value="GFR87600.1"/>
    <property type="molecule type" value="Genomic_DNA"/>
</dbReference>
<proteinExistence type="predicted"/>
<evidence type="ECO:0000313" key="2">
    <source>
        <dbReference type="Proteomes" id="UP000762676"/>
    </source>
</evidence>
<dbReference type="Proteomes" id="UP000762676">
    <property type="component" value="Unassembled WGS sequence"/>
</dbReference>
<gene>
    <name evidence="1" type="ORF">ElyMa_006081000</name>
</gene>
<comment type="caution">
    <text evidence="1">The sequence shown here is derived from an EMBL/GenBank/DDBJ whole genome shotgun (WGS) entry which is preliminary data.</text>
</comment>
<sequence length="104" mass="11774">MTISLLLLRKTNETRRNNNMAMEDSSLQAIVVNLKHRLIGIYRNKLTAVTDVKGVIRKALSAIAPSIVGQGMETIMRNIGPVGRAELLYQLPEVHIDYKIFLWQ</sequence>
<accession>A0AAV4GRU7</accession>
<protein>
    <submittedName>
        <fullName evidence="1">Uncharacterized protein</fullName>
    </submittedName>
</protein>
<dbReference type="AlphaFoldDB" id="A0AAV4GRU7"/>
<name>A0AAV4GRU7_9GAST</name>
<evidence type="ECO:0000313" key="1">
    <source>
        <dbReference type="EMBL" id="GFR87600.1"/>
    </source>
</evidence>
<keyword evidence="2" id="KW-1185">Reference proteome</keyword>